<evidence type="ECO:0000313" key="4">
    <source>
        <dbReference type="Proteomes" id="UP000579647"/>
    </source>
</evidence>
<evidence type="ECO:0000256" key="1">
    <source>
        <dbReference type="SAM" id="Phobius"/>
    </source>
</evidence>
<keyword evidence="1" id="KW-0472">Membrane</keyword>
<feature type="transmembrane region" description="Helical" evidence="1">
    <location>
        <begin position="161"/>
        <end position="179"/>
    </location>
</feature>
<reference evidence="3 4" key="1">
    <citation type="submission" date="2020-08" db="EMBL/GenBank/DDBJ databases">
        <title>Sequencing the genomes of 1000 actinobacteria strains.</title>
        <authorList>
            <person name="Klenk H.-P."/>
        </authorList>
    </citation>
    <scope>NUCLEOTIDE SEQUENCE [LARGE SCALE GENOMIC DNA]</scope>
    <source>
        <strain evidence="3 4">DSM 44598</strain>
    </source>
</reference>
<dbReference type="Pfam" id="PF01478">
    <property type="entry name" value="Peptidase_A24"/>
    <property type="match status" value="1"/>
</dbReference>
<dbReference type="RefSeq" id="WP_184368980.1">
    <property type="nucleotide sequence ID" value="NZ_BAAAKM010000173.1"/>
</dbReference>
<feature type="transmembrane region" description="Helical" evidence="1">
    <location>
        <begin position="124"/>
        <end position="154"/>
    </location>
</feature>
<dbReference type="Proteomes" id="UP000579647">
    <property type="component" value="Unassembled WGS sequence"/>
</dbReference>
<dbReference type="AlphaFoldDB" id="A0A840WTD9"/>
<dbReference type="InterPro" id="IPR000045">
    <property type="entry name" value="Prepilin_IV_endopep_pep"/>
</dbReference>
<feature type="transmembrane region" description="Helical" evidence="1">
    <location>
        <begin position="87"/>
        <end position="104"/>
    </location>
</feature>
<dbReference type="EMBL" id="JACHDO010000001">
    <property type="protein sequence ID" value="MBB5494866.1"/>
    <property type="molecule type" value="Genomic_DNA"/>
</dbReference>
<keyword evidence="4" id="KW-1185">Reference proteome</keyword>
<accession>A0A840WTD9</accession>
<protein>
    <submittedName>
        <fullName evidence="3">Prepilin signal peptidase PulO-like enzyme (Type II secretory pathway)</fullName>
    </submittedName>
</protein>
<feature type="transmembrane region" description="Helical" evidence="1">
    <location>
        <begin position="23"/>
        <end position="42"/>
    </location>
</feature>
<keyword evidence="1" id="KW-0812">Transmembrane</keyword>
<comment type="caution">
    <text evidence="3">The sequence shown here is derived from an EMBL/GenBank/DDBJ whole genome shotgun (WGS) entry which is preliminary data.</text>
</comment>
<gene>
    <name evidence="3" type="ORF">HNR07_006003</name>
</gene>
<evidence type="ECO:0000259" key="2">
    <source>
        <dbReference type="Pfam" id="PF01478"/>
    </source>
</evidence>
<evidence type="ECO:0000313" key="3">
    <source>
        <dbReference type="EMBL" id="MBB5494866.1"/>
    </source>
</evidence>
<feature type="transmembrane region" description="Helical" evidence="1">
    <location>
        <begin position="48"/>
        <end position="66"/>
    </location>
</feature>
<sequence>MAGAFVVAGVACLLQDRLHDLPALLWFIMLAVPLTAIDIRVLRLPTPVIVRAYPGALFLLTTAILLTHRAETGEIAWGEAGRHGAQALVAMLCSVALYWLLWRINPRGIGYGDVRLSGLTGLYIGWAAGPIAVLPAAFVTFLVFIVSTVAVMLISGTRKRIFPLGPAILVVTLLLAMVTP</sequence>
<proteinExistence type="predicted"/>
<organism evidence="3 4">
    <name type="scientific">Nocardiopsis metallicus</name>
    <dbReference type="NCBI Taxonomy" id="179819"/>
    <lineage>
        <taxon>Bacteria</taxon>
        <taxon>Bacillati</taxon>
        <taxon>Actinomycetota</taxon>
        <taxon>Actinomycetes</taxon>
        <taxon>Streptosporangiales</taxon>
        <taxon>Nocardiopsidaceae</taxon>
        <taxon>Nocardiopsis</taxon>
    </lineage>
</organism>
<name>A0A840WTD9_9ACTN</name>
<keyword evidence="1" id="KW-1133">Transmembrane helix</keyword>
<feature type="domain" description="Prepilin type IV endopeptidase peptidase" evidence="2">
    <location>
        <begin position="27"/>
        <end position="144"/>
    </location>
</feature>